<reference evidence="1" key="1">
    <citation type="submission" date="2020-02" db="EMBL/GenBank/DDBJ databases">
        <authorList>
            <person name="Meier V. D."/>
        </authorList>
    </citation>
    <scope>NUCLEOTIDE SEQUENCE</scope>
    <source>
        <strain evidence="1">AVDCRST_MAG92</strain>
    </source>
</reference>
<sequence>MGELSGVAAFKQIVAMFQQSTTILLDEAPQAILTVGVEVLLVDQTSFGGSTVADFLNLPFINVCCALMLNTEGCNMARFLICTISVTGHVSPALPIARKLVDHGHQVYWYTESEFQAKVESIGAHFIPAVDISPE</sequence>
<dbReference type="SUPFAM" id="SSF53756">
    <property type="entry name" value="UDP-Glycosyltransferase/glycogen phosphorylase"/>
    <property type="match status" value="1"/>
</dbReference>
<dbReference type="Gene3D" id="3.40.50.2000">
    <property type="entry name" value="Glycogen Phosphorylase B"/>
    <property type="match status" value="1"/>
</dbReference>
<accession>A0A6J4K017</accession>
<protein>
    <submittedName>
        <fullName evidence="1">Zeaxanthin glucosyl transferase</fullName>
    </submittedName>
</protein>
<dbReference type="EMBL" id="CADCTM010000771">
    <property type="protein sequence ID" value="CAA9292298.1"/>
    <property type="molecule type" value="Genomic_DNA"/>
</dbReference>
<gene>
    <name evidence="1" type="ORF">AVDCRST_MAG92-4379</name>
</gene>
<keyword evidence="1" id="KW-0808">Transferase</keyword>
<proteinExistence type="predicted"/>
<evidence type="ECO:0000313" key="1">
    <source>
        <dbReference type="EMBL" id="CAA9292298.1"/>
    </source>
</evidence>
<name>A0A6J4K017_9CYAN</name>
<dbReference type="GO" id="GO:0016740">
    <property type="term" value="F:transferase activity"/>
    <property type="evidence" value="ECO:0007669"/>
    <property type="project" value="UniProtKB-KW"/>
</dbReference>
<dbReference type="AlphaFoldDB" id="A0A6J4K017"/>
<organism evidence="1">
    <name type="scientific">uncultured Coleofasciculus sp</name>
    <dbReference type="NCBI Taxonomy" id="1267456"/>
    <lineage>
        <taxon>Bacteria</taxon>
        <taxon>Bacillati</taxon>
        <taxon>Cyanobacteriota</taxon>
        <taxon>Cyanophyceae</taxon>
        <taxon>Coleofasciculales</taxon>
        <taxon>Coleofasciculaceae</taxon>
        <taxon>Coleofasciculus</taxon>
        <taxon>environmental samples</taxon>
    </lineage>
</organism>